<feature type="domain" description="FAD dependent oxidoreductase" evidence="3">
    <location>
        <begin position="13"/>
        <end position="348"/>
    </location>
</feature>
<dbReference type="AlphaFoldDB" id="A0AAD2G0C8"/>
<gene>
    <name evidence="4" type="ORF">CYCCA115_LOCUS17486</name>
</gene>
<dbReference type="Gene3D" id="3.30.9.10">
    <property type="entry name" value="D-Amino Acid Oxidase, subunit A, domain 2"/>
    <property type="match status" value="1"/>
</dbReference>
<organism evidence="4 5">
    <name type="scientific">Cylindrotheca closterium</name>
    <dbReference type="NCBI Taxonomy" id="2856"/>
    <lineage>
        <taxon>Eukaryota</taxon>
        <taxon>Sar</taxon>
        <taxon>Stramenopiles</taxon>
        <taxon>Ochrophyta</taxon>
        <taxon>Bacillariophyta</taxon>
        <taxon>Bacillariophyceae</taxon>
        <taxon>Bacillariophycidae</taxon>
        <taxon>Bacillariales</taxon>
        <taxon>Bacillariaceae</taxon>
        <taxon>Cylindrotheca</taxon>
    </lineage>
</organism>
<dbReference type="PANTHER" id="PTHR13847">
    <property type="entry name" value="SARCOSINE DEHYDROGENASE-RELATED"/>
    <property type="match status" value="1"/>
</dbReference>
<reference evidence="4" key="1">
    <citation type="submission" date="2023-08" db="EMBL/GenBank/DDBJ databases">
        <authorList>
            <person name="Audoor S."/>
            <person name="Bilcke G."/>
        </authorList>
    </citation>
    <scope>NUCLEOTIDE SEQUENCE</scope>
</reference>
<keyword evidence="1" id="KW-0560">Oxidoreductase</keyword>
<proteinExistence type="predicted"/>
<dbReference type="GO" id="GO:0016491">
    <property type="term" value="F:oxidoreductase activity"/>
    <property type="evidence" value="ECO:0007669"/>
    <property type="project" value="UniProtKB-KW"/>
</dbReference>
<feature type="region of interest" description="Disordered" evidence="2">
    <location>
        <begin position="1"/>
        <end position="44"/>
    </location>
</feature>
<sequence>MSPHASSNQPIKILDSVGPAAASSGKAGALITNRPPLKRGNASDKRQSLFEKSFELHESLAEELKLESFCPVQNYQVVNELSDKTDEDRYQQQTNCAKLPLCLSNLENTHAGVELPGDAAIIDPAELTYALFNQALARNNDSSFLKATVRGLKLVDDNQTLQRILVEPGKGDCEIDYINIEKDEPVVIALGSWSASIEDWLGIPMPIEGVVSTSMLYNNGIPSSDIGTALFLDSDLNGCHLELFGRKDRSLYVSGCGESDVIGTEVLRGEGRPSPEICPPNMARAAAAQKSLKKLGYKECTPDIVQACMRPMSPDAIPVVGKILSNVYVATGGGPWGITWGPLMGKCIESLINDDDLPIRMAPLKPQRYDTLLYRTLLNSRSPNKK</sequence>
<protein>
    <recommendedName>
        <fullName evidence="3">FAD dependent oxidoreductase domain-containing protein</fullName>
    </recommendedName>
</protein>
<dbReference type="SUPFAM" id="SSF51905">
    <property type="entry name" value="FAD/NAD(P)-binding domain"/>
    <property type="match status" value="1"/>
</dbReference>
<dbReference type="Proteomes" id="UP001295423">
    <property type="component" value="Unassembled WGS sequence"/>
</dbReference>
<feature type="compositionally biased region" description="Low complexity" evidence="2">
    <location>
        <begin position="16"/>
        <end position="29"/>
    </location>
</feature>
<dbReference type="GO" id="GO:0005737">
    <property type="term" value="C:cytoplasm"/>
    <property type="evidence" value="ECO:0007669"/>
    <property type="project" value="TreeGrafter"/>
</dbReference>
<accession>A0AAD2G0C8</accession>
<evidence type="ECO:0000256" key="1">
    <source>
        <dbReference type="ARBA" id="ARBA00023002"/>
    </source>
</evidence>
<evidence type="ECO:0000256" key="2">
    <source>
        <dbReference type="SAM" id="MobiDB-lite"/>
    </source>
</evidence>
<evidence type="ECO:0000259" key="3">
    <source>
        <dbReference type="Pfam" id="PF01266"/>
    </source>
</evidence>
<dbReference type="Pfam" id="PF01266">
    <property type="entry name" value="DAO"/>
    <property type="match status" value="1"/>
</dbReference>
<dbReference type="EMBL" id="CAKOGP040001980">
    <property type="protein sequence ID" value="CAJ1959052.1"/>
    <property type="molecule type" value="Genomic_DNA"/>
</dbReference>
<dbReference type="InterPro" id="IPR036188">
    <property type="entry name" value="FAD/NAD-bd_sf"/>
</dbReference>
<comment type="caution">
    <text evidence="4">The sequence shown here is derived from an EMBL/GenBank/DDBJ whole genome shotgun (WGS) entry which is preliminary data.</text>
</comment>
<evidence type="ECO:0000313" key="4">
    <source>
        <dbReference type="EMBL" id="CAJ1959052.1"/>
    </source>
</evidence>
<name>A0AAD2G0C8_9STRA</name>
<feature type="compositionally biased region" description="Polar residues" evidence="2">
    <location>
        <begin position="1"/>
        <end position="10"/>
    </location>
</feature>
<dbReference type="PANTHER" id="PTHR13847:SF289">
    <property type="entry name" value="GLYCINE OXIDASE"/>
    <property type="match status" value="1"/>
</dbReference>
<dbReference type="InterPro" id="IPR006076">
    <property type="entry name" value="FAD-dep_OxRdtase"/>
</dbReference>
<dbReference type="Gene3D" id="3.50.50.60">
    <property type="entry name" value="FAD/NAD(P)-binding domain"/>
    <property type="match status" value="1"/>
</dbReference>
<keyword evidence="5" id="KW-1185">Reference proteome</keyword>
<evidence type="ECO:0000313" key="5">
    <source>
        <dbReference type="Proteomes" id="UP001295423"/>
    </source>
</evidence>